<name>A0AAN8HU07_CHAGU</name>
<proteinExistence type="predicted"/>
<gene>
    <name evidence="2" type="ORF">CgunFtcFv8_012652</name>
</gene>
<evidence type="ECO:0000313" key="3">
    <source>
        <dbReference type="Proteomes" id="UP001331515"/>
    </source>
</evidence>
<sequence>MNEPQGKRRLTAGRKPLTSDPTSSLYFSHCEVMLFHTIRPRALINTPGLFLTAVTPRLFRHRGTRQNVIM</sequence>
<organism evidence="2 3">
    <name type="scientific">Champsocephalus gunnari</name>
    <name type="common">Mackerel icefish</name>
    <dbReference type="NCBI Taxonomy" id="52237"/>
    <lineage>
        <taxon>Eukaryota</taxon>
        <taxon>Metazoa</taxon>
        <taxon>Chordata</taxon>
        <taxon>Craniata</taxon>
        <taxon>Vertebrata</taxon>
        <taxon>Euteleostomi</taxon>
        <taxon>Actinopterygii</taxon>
        <taxon>Neopterygii</taxon>
        <taxon>Teleostei</taxon>
        <taxon>Neoteleostei</taxon>
        <taxon>Acanthomorphata</taxon>
        <taxon>Eupercaria</taxon>
        <taxon>Perciformes</taxon>
        <taxon>Notothenioidei</taxon>
        <taxon>Channichthyidae</taxon>
        <taxon>Champsocephalus</taxon>
    </lineage>
</organism>
<keyword evidence="3" id="KW-1185">Reference proteome</keyword>
<evidence type="ECO:0000256" key="1">
    <source>
        <dbReference type="SAM" id="MobiDB-lite"/>
    </source>
</evidence>
<accession>A0AAN8HU07</accession>
<reference evidence="2 3" key="1">
    <citation type="journal article" date="2023" name="Mol. Biol. Evol.">
        <title>Genomics of Secondarily Temperate Adaptation in the Only Non-Antarctic Icefish.</title>
        <authorList>
            <person name="Rivera-Colon A.G."/>
            <person name="Rayamajhi N."/>
            <person name="Minhas B.F."/>
            <person name="Madrigal G."/>
            <person name="Bilyk K.T."/>
            <person name="Yoon V."/>
            <person name="Hune M."/>
            <person name="Gregory S."/>
            <person name="Cheng C.H.C."/>
            <person name="Catchen J.M."/>
        </authorList>
    </citation>
    <scope>NUCLEOTIDE SEQUENCE [LARGE SCALE GENOMIC DNA]</scope>
    <source>
        <tissue evidence="2">White muscle</tissue>
    </source>
</reference>
<protein>
    <submittedName>
        <fullName evidence="2">Uncharacterized protein</fullName>
    </submittedName>
</protein>
<dbReference type="EMBL" id="JAURVH010001518">
    <property type="protein sequence ID" value="KAK5927502.1"/>
    <property type="molecule type" value="Genomic_DNA"/>
</dbReference>
<comment type="caution">
    <text evidence="2">The sequence shown here is derived from an EMBL/GenBank/DDBJ whole genome shotgun (WGS) entry which is preliminary data.</text>
</comment>
<dbReference type="AlphaFoldDB" id="A0AAN8HU07"/>
<dbReference type="Proteomes" id="UP001331515">
    <property type="component" value="Unassembled WGS sequence"/>
</dbReference>
<feature type="region of interest" description="Disordered" evidence="1">
    <location>
        <begin position="1"/>
        <end position="22"/>
    </location>
</feature>
<evidence type="ECO:0000313" key="2">
    <source>
        <dbReference type="EMBL" id="KAK5927502.1"/>
    </source>
</evidence>